<dbReference type="FunCoup" id="B9RXG2">
    <property type="interactions" value="620"/>
</dbReference>
<dbReference type="GO" id="GO:0000462">
    <property type="term" value="P:maturation of SSU-rRNA from tricistronic rRNA transcript (SSU-rRNA, 5.8S rRNA, LSU-rRNA)"/>
    <property type="evidence" value="ECO:0000318"/>
    <property type="project" value="GO_Central"/>
</dbReference>
<dbReference type="PANTHER" id="PTHR28096">
    <property type="entry name" value="PROTEIN FAF1"/>
    <property type="match status" value="1"/>
</dbReference>
<dbReference type="GO" id="GO:0005730">
    <property type="term" value="C:nucleolus"/>
    <property type="evidence" value="ECO:0000318"/>
    <property type="project" value="GO_Central"/>
</dbReference>
<dbReference type="STRING" id="3988.B9RXG2"/>
<dbReference type="OrthoDB" id="5556956at2759"/>
<reference evidence="3" key="1">
    <citation type="journal article" date="2010" name="Nat. Biotechnol.">
        <title>Draft genome sequence of the oilseed species Ricinus communis.</title>
        <authorList>
            <person name="Chan A.P."/>
            <person name="Crabtree J."/>
            <person name="Zhao Q."/>
            <person name="Lorenzi H."/>
            <person name="Orvis J."/>
            <person name="Puiu D."/>
            <person name="Melake-Berhan A."/>
            <person name="Jones K.M."/>
            <person name="Redman J."/>
            <person name="Chen G."/>
            <person name="Cahoon E.B."/>
            <person name="Gedil M."/>
            <person name="Stanke M."/>
            <person name="Haas B.J."/>
            <person name="Wortman J.R."/>
            <person name="Fraser-Liggett C.M."/>
            <person name="Ravel J."/>
            <person name="Rabinowicz P.D."/>
        </authorList>
    </citation>
    <scope>NUCLEOTIDE SEQUENCE [LARGE SCALE GENOMIC DNA]</scope>
    <source>
        <strain evidence="3">cv. Hale</strain>
    </source>
</reference>
<dbReference type="PANTHER" id="PTHR28096:SF1">
    <property type="entry name" value="PROTEIN FAF1"/>
    <property type="match status" value="1"/>
</dbReference>
<dbReference type="InterPro" id="IPR053030">
    <property type="entry name" value="Ribosomal_biogenesis_FAF1-like"/>
</dbReference>
<dbReference type="KEGG" id="rcu:8277979"/>
<feature type="region of interest" description="Disordered" evidence="1">
    <location>
        <begin position="133"/>
        <end position="179"/>
    </location>
</feature>
<dbReference type="AlphaFoldDB" id="B9RXG2"/>
<feature type="compositionally biased region" description="Basic residues" evidence="1">
    <location>
        <begin position="152"/>
        <end position="179"/>
    </location>
</feature>
<dbReference type="EMBL" id="EQ973828">
    <property type="protein sequence ID" value="EEF43818.1"/>
    <property type="molecule type" value="Genomic_DNA"/>
</dbReference>
<gene>
    <name evidence="2" type="ORF">RCOM_0903590</name>
</gene>
<dbReference type="Pfam" id="PF15375">
    <property type="entry name" value="FSAF1"/>
    <property type="match status" value="1"/>
</dbReference>
<keyword evidence="3" id="KW-1185">Reference proteome</keyword>
<dbReference type="Proteomes" id="UP000008311">
    <property type="component" value="Unassembled WGS sequence"/>
</dbReference>
<dbReference type="InterPro" id="IPR027973">
    <property type="entry name" value="FSAF1-like"/>
</dbReference>
<organism evidence="2 3">
    <name type="scientific">Ricinus communis</name>
    <name type="common">Castor bean</name>
    <dbReference type="NCBI Taxonomy" id="3988"/>
    <lineage>
        <taxon>Eukaryota</taxon>
        <taxon>Viridiplantae</taxon>
        <taxon>Streptophyta</taxon>
        <taxon>Embryophyta</taxon>
        <taxon>Tracheophyta</taxon>
        <taxon>Spermatophyta</taxon>
        <taxon>Magnoliopsida</taxon>
        <taxon>eudicotyledons</taxon>
        <taxon>Gunneridae</taxon>
        <taxon>Pentapetalae</taxon>
        <taxon>rosids</taxon>
        <taxon>fabids</taxon>
        <taxon>Malpighiales</taxon>
        <taxon>Euphorbiaceae</taxon>
        <taxon>Acalyphoideae</taxon>
        <taxon>Acalypheae</taxon>
        <taxon>Ricinus</taxon>
    </lineage>
</organism>
<feature type="region of interest" description="Disordered" evidence="1">
    <location>
        <begin position="93"/>
        <end position="112"/>
    </location>
</feature>
<evidence type="ECO:0000256" key="1">
    <source>
        <dbReference type="SAM" id="MobiDB-lite"/>
    </source>
</evidence>
<dbReference type="InParanoid" id="B9RXG2"/>
<protein>
    <submittedName>
        <fullName evidence="2">Uncharacterized protein</fullName>
    </submittedName>
</protein>
<name>B9RXG2_RICCO</name>
<accession>B9RXG2</accession>
<evidence type="ECO:0000313" key="3">
    <source>
        <dbReference type="Proteomes" id="UP000008311"/>
    </source>
</evidence>
<dbReference type="OMA" id="MDAANDH"/>
<proteinExistence type="predicted"/>
<evidence type="ECO:0000313" key="2">
    <source>
        <dbReference type="EMBL" id="EEF43818.1"/>
    </source>
</evidence>
<dbReference type="eggNOG" id="ENOG502S2K0">
    <property type="taxonomic scope" value="Eukaryota"/>
</dbReference>
<sequence length="179" mass="20511">MTKTVKKTNRKSDEMDSKVPDWDFKQIMKDIQLFDASHRTWKEKKEFENRKVVSLGGKPPKKQRLPLSVARVQMKNQQEREEKILQENMILGRFGGKHSGGAKRSVDKRKTEYRGLKSSEGYFRNGVLDVKHMLHAGPSRENDSSSQMVVKGKTKMKKKGTGKKHRGGGKKKSGGRKRN</sequence>